<dbReference type="RefSeq" id="WP_050725481.1">
    <property type="nucleotide sequence ID" value="NZ_CP012332.1"/>
</dbReference>
<reference evidence="2 3" key="1">
    <citation type="submission" date="2015-08" db="EMBL/GenBank/DDBJ databases">
        <authorList>
            <person name="Babu N.S."/>
            <person name="Beckwith C.J."/>
            <person name="Beseler K.G."/>
            <person name="Brison A."/>
            <person name="Carone J.V."/>
            <person name="Caskin T.P."/>
            <person name="Diamond M."/>
            <person name="Durham M.E."/>
            <person name="Foxe J.M."/>
            <person name="Go M."/>
            <person name="Henderson B.A."/>
            <person name="Jones I.B."/>
            <person name="McGettigan J.A."/>
            <person name="Micheletti S.J."/>
            <person name="Nasrallah M.E."/>
            <person name="Ortiz D."/>
            <person name="Piller C.R."/>
            <person name="Privatt S.R."/>
            <person name="Schneider S.L."/>
            <person name="Sharp S."/>
            <person name="Smith T.C."/>
            <person name="Stanton J.D."/>
            <person name="Ullery H.E."/>
            <person name="Wilson R.J."/>
            <person name="Serrano M.G."/>
            <person name="Buck G."/>
            <person name="Lee V."/>
            <person name="Wang Y."/>
            <person name="Carvalho R."/>
            <person name="Voegtly L."/>
            <person name="Shi R."/>
            <person name="Duckworth R."/>
            <person name="Johnson A."/>
            <person name="Loviza R."/>
            <person name="Walstead R."/>
            <person name="Shah Z."/>
            <person name="Kiflezghi M."/>
            <person name="Wade K."/>
            <person name="Ball S.L."/>
            <person name="Bradley K.W."/>
            <person name="Asai D.J."/>
            <person name="Bowman C.A."/>
            <person name="Russell D.A."/>
            <person name="Pope W.H."/>
            <person name="Jacobs-Sera D."/>
            <person name="Hendrix R.W."/>
            <person name="Hatfull G.F."/>
        </authorList>
    </citation>
    <scope>NUCLEOTIDE SEQUENCE [LARGE SCALE GENOMIC DNA]</scope>
    <source>
        <strain evidence="2 3">DSM 27710</strain>
    </source>
</reference>
<accession>A0A0K1PC76</accession>
<dbReference type="AlphaFoldDB" id="A0A0K1PC76"/>
<keyword evidence="1" id="KW-0175">Coiled coil</keyword>
<dbReference type="Gene3D" id="3.40.50.300">
    <property type="entry name" value="P-loop containing nucleotide triphosphate hydrolases"/>
    <property type="match status" value="1"/>
</dbReference>
<protein>
    <submittedName>
        <fullName evidence="2">Putative phage protein</fullName>
    </submittedName>
</protein>
<dbReference type="STRING" id="1391653.AKJ08_1512"/>
<dbReference type="KEGG" id="vin:AKJ08_1512"/>
<proteinExistence type="predicted"/>
<organism evidence="2 3">
    <name type="scientific">Vulgatibacter incomptus</name>
    <dbReference type="NCBI Taxonomy" id="1391653"/>
    <lineage>
        <taxon>Bacteria</taxon>
        <taxon>Pseudomonadati</taxon>
        <taxon>Myxococcota</taxon>
        <taxon>Myxococcia</taxon>
        <taxon>Myxococcales</taxon>
        <taxon>Cystobacterineae</taxon>
        <taxon>Vulgatibacteraceae</taxon>
        <taxon>Vulgatibacter</taxon>
    </lineage>
</organism>
<evidence type="ECO:0000313" key="3">
    <source>
        <dbReference type="Proteomes" id="UP000055590"/>
    </source>
</evidence>
<sequence>MKDCKFRELSLLSMVEKKARRVSFHPSATLLTGKNDTGKSSLIKSLYWALGAEPGKISNKWKMADPIAMLKFDIDGLSYAIVRSKSTFGLFSGDMQFLGRFKSVTAGLAPFIAKAFNFNLQLIDQSKRPLGATPAFLFLPFYIDQDTGWGAPWNSFANLNQFRNPRVQVAQYHSGLKPDEYYEANGEIARLNSLVEEPRQKRDALQGIQSQVGVRLRVGSFNVNLDEYRAEIQDLLSRCNEIKTKEEEFRNQLVDCELRATAIRTQQQMLEVSQAELHRDFEYSARLPETIACPTCGVEHDNGFVELFSIAIDEDRCIQLKEQLEIDLDGIEKERISIQSNLDSHRSIFEETMALLSAKQGEVTLQELIRNEGRREVQTIITEDLSVLQTMVTEIEEGLRQATLERNALTDTKRQRKLNERYLEHMRSHLFELNVHSVPEHTYKSVAGSVSGTGSDGPRLVLAYVFSILKMIREKESHSFFPVVIDTVNQQEQDPENLRSMLSFIQRNRPKDSQLIMGLVDDCDVDFGGLRIELERKYEVLSVAEYDSVFEEIGPMLRSIFS</sequence>
<dbReference type="Proteomes" id="UP000055590">
    <property type="component" value="Chromosome"/>
</dbReference>
<feature type="coiled-coil region" evidence="1">
    <location>
        <begin position="225"/>
        <end position="252"/>
    </location>
</feature>
<evidence type="ECO:0000313" key="2">
    <source>
        <dbReference type="EMBL" id="AKU91125.1"/>
    </source>
</evidence>
<dbReference type="InterPro" id="IPR027417">
    <property type="entry name" value="P-loop_NTPase"/>
</dbReference>
<evidence type="ECO:0000256" key="1">
    <source>
        <dbReference type="SAM" id="Coils"/>
    </source>
</evidence>
<dbReference type="EMBL" id="CP012332">
    <property type="protein sequence ID" value="AKU91125.1"/>
    <property type="molecule type" value="Genomic_DNA"/>
</dbReference>
<dbReference type="SUPFAM" id="SSF52540">
    <property type="entry name" value="P-loop containing nucleoside triphosphate hydrolases"/>
    <property type="match status" value="1"/>
</dbReference>
<gene>
    <name evidence="2" type="ORF">AKJ08_1512</name>
</gene>
<dbReference type="OrthoDB" id="8107482at2"/>
<name>A0A0K1PC76_9BACT</name>
<keyword evidence="3" id="KW-1185">Reference proteome</keyword>